<dbReference type="Gene3D" id="3.40.50.1820">
    <property type="entry name" value="alpha/beta hydrolase"/>
    <property type="match status" value="1"/>
</dbReference>
<dbReference type="HOGENOM" id="CLU_027551_1_1_1"/>
<keyword evidence="2 9" id="KW-0719">Serine esterase</keyword>
<keyword evidence="8 9" id="KW-0624">Polysaccharide degradation</keyword>
<reference evidence="10 11" key="2">
    <citation type="journal article" date="2013" name="PLoS Genet.">
        <title>Comparative genome structure, secondary metabolite, and effector coding capacity across Cochliobolus pathogens.</title>
        <authorList>
            <person name="Condon B.J."/>
            <person name="Leng Y."/>
            <person name="Wu D."/>
            <person name="Bushley K.E."/>
            <person name="Ohm R.A."/>
            <person name="Otillar R."/>
            <person name="Martin J."/>
            <person name="Schackwitz W."/>
            <person name="Grimwood J."/>
            <person name="MohdZainudin N."/>
            <person name="Xue C."/>
            <person name="Wang R."/>
            <person name="Manning V.A."/>
            <person name="Dhillon B."/>
            <person name="Tu Z.J."/>
            <person name="Steffenson B.J."/>
            <person name="Salamov A."/>
            <person name="Sun H."/>
            <person name="Lowry S."/>
            <person name="LaButti K."/>
            <person name="Han J."/>
            <person name="Copeland A."/>
            <person name="Lindquist E."/>
            <person name="Barry K."/>
            <person name="Schmutz J."/>
            <person name="Baker S.E."/>
            <person name="Ciuffetti L.M."/>
            <person name="Grigoriev I.V."/>
            <person name="Zhong S."/>
            <person name="Turgeon B.G."/>
        </authorList>
    </citation>
    <scope>NUCLEOTIDE SEQUENCE [LARGE SCALE GENOMIC DNA]</scope>
    <source>
        <strain evidence="11">28A</strain>
    </source>
</reference>
<dbReference type="EMBL" id="KB908703">
    <property type="protein sequence ID" value="EOA85444.1"/>
    <property type="molecule type" value="Genomic_DNA"/>
</dbReference>
<evidence type="ECO:0000256" key="1">
    <source>
        <dbReference type="ARBA" id="ARBA00004613"/>
    </source>
</evidence>
<keyword evidence="5 9" id="KW-0378">Hydrolase</keyword>
<accession>R0K7D5</accession>
<feature type="chain" id="PRO_5029039115" description="Carboxylic ester hydrolase" evidence="9">
    <location>
        <begin position="21"/>
        <end position="292"/>
    </location>
</feature>
<keyword evidence="4 9" id="KW-0732">Signal</keyword>
<keyword evidence="11" id="KW-1185">Reference proteome</keyword>
<dbReference type="SUPFAM" id="SSF53474">
    <property type="entry name" value="alpha/beta-Hydrolases"/>
    <property type="match status" value="2"/>
</dbReference>
<keyword evidence="7 9" id="KW-0119">Carbohydrate metabolism</keyword>
<dbReference type="STRING" id="671987.R0K7D5"/>
<keyword evidence="3 9" id="KW-0964">Secreted</keyword>
<comment type="function">
    <text evidence="9">Esterase involved in the hydrolysis of xylan, a major structural heterogeneous polysaccharide found in plant biomass representing the second most abundant polysaccharide in the biosphere, after cellulose.</text>
</comment>
<dbReference type="NCBIfam" id="TIGR01840">
    <property type="entry name" value="esterase_phb"/>
    <property type="match status" value="1"/>
</dbReference>
<dbReference type="RefSeq" id="XP_008026948.1">
    <property type="nucleotide sequence ID" value="XM_008028757.1"/>
</dbReference>
<comment type="similarity">
    <text evidence="9">Belongs to the carbohydrate esterase 1 (CE1) family.</text>
</comment>
<dbReference type="EC" id="3.1.1.-" evidence="9"/>
<dbReference type="GO" id="GO:0052689">
    <property type="term" value="F:carboxylic ester hydrolase activity"/>
    <property type="evidence" value="ECO:0007669"/>
    <property type="project" value="UniProtKB-KW"/>
</dbReference>
<dbReference type="InterPro" id="IPR050955">
    <property type="entry name" value="Plant_Biomass_Hydrol_Est"/>
</dbReference>
<evidence type="ECO:0000256" key="5">
    <source>
        <dbReference type="ARBA" id="ARBA00022801"/>
    </source>
</evidence>
<reference evidence="10 11" key="1">
    <citation type="journal article" date="2012" name="PLoS Pathog.">
        <title>Diverse lifestyles and strategies of plant pathogenesis encoded in the genomes of eighteen Dothideomycetes fungi.</title>
        <authorList>
            <person name="Ohm R.A."/>
            <person name="Feau N."/>
            <person name="Henrissat B."/>
            <person name="Schoch C.L."/>
            <person name="Horwitz B.A."/>
            <person name="Barry K.W."/>
            <person name="Condon B.J."/>
            <person name="Copeland A.C."/>
            <person name="Dhillon B."/>
            <person name="Glaser F."/>
            <person name="Hesse C.N."/>
            <person name="Kosti I."/>
            <person name="LaButti K."/>
            <person name="Lindquist E.A."/>
            <person name="Lucas S."/>
            <person name="Salamov A.A."/>
            <person name="Bradshaw R.E."/>
            <person name="Ciuffetti L."/>
            <person name="Hamelin R.C."/>
            <person name="Kema G.H.J."/>
            <person name="Lawrence C."/>
            <person name="Scott J.A."/>
            <person name="Spatafora J.W."/>
            <person name="Turgeon B.G."/>
            <person name="de Wit P.J.G.M."/>
            <person name="Zhong S."/>
            <person name="Goodwin S.B."/>
            <person name="Grigoriev I.V."/>
        </authorList>
    </citation>
    <scope>NUCLEOTIDE SEQUENCE [LARGE SCALE GENOMIC DNA]</scope>
    <source>
        <strain evidence="11">28A</strain>
    </source>
</reference>
<dbReference type="Proteomes" id="UP000016935">
    <property type="component" value="Unassembled WGS sequence"/>
</dbReference>
<dbReference type="PANTHER" id="PTHR43037">
    <property type="entry name" value="UNNAMED PRODUCT-RELATED"/>
    <property type="match status" value="1"/>
</dbReference>
<evidence type="ECO:0000313" key="11">
    <source>
        <dbReference type="Proteomes" id="UP000016935"/>
    </source>
</evidence>
<evidence type="ECO:0000256" key="2">
    <source>
        <dbReference type="ARBA" id="ARBA00022487"/>
    </source>
</evidence>
<evidence type="ECO:0000256" key="8">
    <source>
        <dbReference type="ARBA" id="ARBA00023326"/>
    </source>
</evidence>
<comment type="subcellular location">
    <subcellularLocation>
        <location evidence="1 9">Secreted</location>
    </subcellularLocation>
</comment>
<sequence length="292" mass="30773">MHYSATLLSTIAAICATANGALTTVTNFGSNPTNLQMNIWVPSTLATNPAIILALHPCGGSGQGYAQSTQYTRLADQKGFIVIFPSTRNDNNCWGVNTAADLSHGQNGDNAGLNNMIQYTIKTYSADANKVFVTGSSSGCMMTNVMMATYPDVVKAGSCYSGVAAGCLAGSPGASPGTADPRCANGQIQKSQADWVAQAKAMYPSWNGPYPRMMTWHGTADNVVRYANLAEQLKQWSGLLGVSFSNNVTNSPQSGYTKMVCGDGTKLVGYSAVNVGHTVPVHADEDLKWFGL</sequence>
<dbReference type="AlphaFoldDB" id="R0K7D5"/>
<name>R0K7D5_EXST2</name>
<evidence type="ECO:0000256" key="3">
    <source>
        <dbReference type="ARBA" id="ARBA00022525"/>
    </source>
</evidence>
<dbReference type="OrthoDB" id="2425929at2759"/>
<evidence type="ECO:0000256" key="4">
    <source>
        <dbReference type="ARBA" id="ARBA00022729"/>
    </source>
</evidence>
<dbReference type="PANTHER" id="PTHR43037:SF3">
    <property type="entry name" value="FERULOYL ESTERASE B"/>
    <property type="match status" value="1"/>
</dbReference>
<dbReference type="Pfam" id="PF10503">
    <property type="entry name" value="Esterase_PHB"/>
    <property type="match status" value="1"/>
</dbReference>
<proteinExistence type="inferred from homology"/>
<dbReference type="GO" id="GO:0005576">
    <property type="term" value="C:extracellular region"/>
    <property type="evidence" value="ECO:0007669"/>
    <property type="project" value="UniProtKB-SubCell"/>
</dbReference>
<dbReference type="GO" id="GO:0045493">
    <property type="term" value="P:xylan catabolic process"/>
    <property type="evidence" value="ECO:0007669"/>
    <property type="project" value="UniProtKB-UniRule"/>
</dbReference>
<keyword evidence="6" id="KW-0325">Glycoprotein</keyword>
<dbReference type="InterPro" id="IPR029058">
    <property type="entry name" value="AB_hydrolase_fold"/>
</dbReference>
<dbReference type="InterPro" id="IPR010126">
    <property type="entry name" value="Esterase_phb"/>
</dbReference>
<dbReference type="GeneID" id="19402375"/>
<evidence type="ECO:0000256" key="7">
    <source>
        <dbReference type="ARBA" id="ARBA00023277"/>
    </source>
</evidence>
<protein>
    <recommendedName>
        <fullName evidence="9">Carboxylic ester hydrolase</fullName>
        <ecNumber evidence="9">3.1.1.-</ecNumber>
    </recommendedName>
</protein>
<evidence type="ECO:0000256" key="6">
    <source>
        <dbReference type="ARBA" id="ARBA00023180"/>
    </source>
</evidence>
<organism evidence="10 11">
    <name type="scientific">Exserohilum turcicum (strain 28A)</name>
    <name type="common">Northern leaf blight fungus</name>
    <name type="synonym">Setosphaeria turcica</name>
    <dbReference type="NCBI Taxonomy" id="671987"/>
    <lineage>
        <taxon>Eukaryota</taxon>
        <taxon>Fungi</taxon>
        <taxon>Dikarya</taxon>
        <taxon>Ascomycota</taxon>
        <taxon>Pezizomycotina</taxon>
        <taxon>Dothideomycetes</taxon>
        <taxon>Pleosporomycetidae</taxon>
        <taxon>Pleosporales</taxon>
        <taxon>Pleosporineae</taxon>
        <taxon>Pleosporaceae</taxon>
        <taxon>Exserohilum</taxon>
    </lineage>
</organism>
<dbReference type="eggNOG" id="ENOG502QTDU">
    <property type="taxonomic scope" value="Eukaryota"/>
</dbReference>
<feature type="signal peptide" evidence="9">
    <location>
        <begin position="1"/>
        <end position="20"/>
    </location>
</feature>
<evidence type="ECO:0000256" key="9">
    <source>
        <dbReference type="RuleBase" id="RU367147"/>
    </source>
</evidence>
<evidence type="ECO:0000313" key="10">
    <source>
        <dbReference type="EMBL" id="EOA85444.1"/>
    </source>
</evidence>
<gene>
    <name evidence="10" type="ORF">SETTUDRAFT_20945</name>
</gene>